<reference evidence="1 2" key="1">
    <citation type="submission" date="2019-08" db="EMBL/GenBank/DDBJ databases">
        <title>In-depth cultivation of the pig gut microbiome towards novel bacterial diversity and tailored functional studies.</title>
        <authorList>
            <person name="Wylensek D."/>
            <person name="Hitch T.C.A."/>
            <person name="Clavel T."/>
        </authorList>
    </citation>
    <scope>NUCLEOTIDE SEQUENCE [LARGE SCALE GENOMIC DNA]</scope>
    <source>
        <strain evidence="1 2">LKV-178-WT-2C</strain>
    </source>
</reference>
<dbReference type="AlphaFoldDB" id="A0A6I2TX47"/>
<gene>
    <name evidence="1" type="ORF">FYJ72_12040</name>
</gene>
<comment type="caution">
    <text evidence="1">The sequence shown here is derived from an EMBL/GenBank/DDBJ whole genome shotgun (WGS) entry which is preliminary data.</text>
</comment>
<evidence type="ECO:0000313" key="1">
    <source>
        <dbReference type="EMBL" id="MST78376.1"/>
    </source>
</evidence>
<dbReference type="InterPro" id="IPR011990">
    <property type="entry name" value="TPR-like_helical_dom_sf"/>
</dbReference>
<sequence>MAFLCETLERRVIPNWRSLRDTISNGELEYPQFENHVAFDLMEYEQDWNDNHSLLYASELVNAAVANGINDNSTAKNAAEYIVTCEGKTTDAQKSVAMSLLGSHDNEVILKSPHEIDELLMNTKDIYAKIGYYKSLIRKYPFNPINYVEAARFYVMIGQSRQAIEMMDIALALDSENRFVSRSAARLFVHVEDLDRAHYVLRKNEQVAFDPWLIASEISVNLLRDRSSSLIKNGIALINSGDFSPFSLTELTSSLGTLEFIKGTQKKSKLFFNKSLISPNDNSLAQAEWAKSNKLTLNFDREVCNKVNLSYEANALYAYQDNRFEDALKASIRWLNDMPYSKNPVFVGANIAYTFLKDYKTAAKILKRGLEANPNEPAFLNNLAYTYALDGKLIEANEIIHRINKVSDIGEKTRICLTATRGLIAYREKRIKEGRALYLEAIKAANNIADDPTYNWNAILNFIREDILATNIIPSDVETVLSQIHETPKDKGVKTLKQDILKLIAKGRTASFYR</sequence>
<evidence type="ECO:0000313" key="2">
    <source>
        <dbReference type="Proteomes" id="UP000450161"/>
    </source>
</evidence>
<accession>A0A6I2TX47</accession>
<proteinExistence type="predicted"/>
<organism evidence="1 2">
    <name type="scientific">Segatella copri</name>
    <dbReference type="NCBI Taxonomy" id="165179"/>
    <lineage>
        <taxon>Bacteria</taxon>
        <taxon>Pseudomonadati</taxon>
        <taxon>Bacteroidota</taxon>
        <taxon>Bacteroidia</taxon>
        <taxon>Bacteroidales</taxon>
        <taxon>Prevotellaceae</taxon>
        <taxon>Segatella</taxon>
    </lineage>
</organism>
<dbReference type="Gene3D" id="1.25.40.10">
    <property type="entry name" value="Tetratricopeptide repeat domain"/>
    <property type="match status" value="1"/>
</dbReference>
<evidence type="ECO:0008006" key="3">
    <source>
        <dbReference type="Google" id="ProtNLM"/>
    </source>
</evidence>
<protein>
    <recommendedName>
        <fullName evidence="3">Tetratricopeptide repeat protein</fullName>
    </recommendedName>
</protein>
<dbReference type="Proteomes" id="UP000450161">
    <property type="component" value="Unassembled WGS sequence"/>
</dbReference>
<dbReference type="SUPFAM" id="SSF48452">
    <property type="entry name" value="TPR-like"/>
    <property type="match status" value="1"/>
</dbReference>
<dbReference type="RefSeq" id="WP_154482351.1">
    <property type="nucleotide sequence ID" value="NZ_VUNF01000027.1"/>
</dbReference>
<name>A0A6I2TX47_9BACT</name>
<dbReference type="EMBL" id="VUNF01000027">
    <property type="protein sequence ID" value="MST78376.1"/>
    <property type="molecule type" value="Genomic_DNA"/>
</dbReference>